<proteinExistence type="inferred from homology"/>
<organism evidence="2 3">
    <name type="scientific">Flaviflagellibacter deserti</name>
    <dbReference type="NCBI Taxonomy" id="2267266"/>
    <lineage>
        <taxon>Bacteria</taxon>
        <taxon>Pseudomonadati</taxon>
        <taxon>Pseudomonadota</taxon>
        <taxon>Alphaproteobacteria</taxon>
        <taxon>Hyphomicrobiales</taxon>
        <taxon>Flaviflagellibacter</taxon>
    </lineage>
</organism>
<dbReference type="EMBL" id="JBHSJF010000005">
    <property type="protein sequence ID" value="MFC5067334.1"/>
    <property type="molecule type" value="Genomic_DNA"/>
</dbReference>
<name>A0ABV9Z1B6_9HYPH</name>
<evidence type="ECO:0000313" key="2">
    <source>
        <dbReference type="EMBL" id="MFC5067334.1"/>
    </source>
</evidence>
<comment type="caution">
    <text evidence="2">The sequence shown here is derived from an EMBL/GenBank/DDBJ whole genome shotgun (WGS) entry which is preliminary data.</text>
</comment>
<keyword evidence="3" id="KW-1185">Reference proteome</keyword>
<dbReference type="Pfam" id="PF06793">
    <property type="entry name" value="UPF0262"/>
    <property type="match status" value="1"/>
</dbReference>
<reference evidence="3" key="1">
    <citation type="journal article" date="2019" name="Int. J. Syst. Evol. Microbiol.">
        <title>The Global Catalogue of Microorganisms (GCM) 10K type strain sequencing project: providing services to taxonomists for standard genome sequencing and annotation.</title>
        <authorList>
            <consortium name="The Broad Institute Genomics Platform"/>
            <consortium name="The Broad Institute Genome Sequencing Center for Infectious Disease"/>
            <person name="Wu L."/>
            <person name="Ma J."/>
        </authorList>
    </citation>
    <scope>NUCLEOTIDE SEQUENCE [LARGE SCALE GENOMIC DNA]</scope>
    <source>
        <strain evidence="3">CGMCC 1.16444</strain>
    </source>
</reference>
<sequence>MDDAPEISSNRLIAVTIDETSLGASTAEAEHEREIAIHDLLDENAFAVPGRAQGPYRLDLKLFENRLVFDIRDAEDAAVVTHMLALGPFRPIVSEYNTICERHYAAIRSASPSQIEAIDMGRRGLHNDAANLLGERLKGKIDLDHATARRLFTLIVALHWDQ</sequence>
<evidence type="ECO:0000313" key="3">
    <source>
        <dbReference type="Proteomes" id="UP001595796"/>
    </source>
</evidence>
<protein>
    <recommendedName>
        <fullName evidence="1">UPF0262 protein ACFPFW_04815</fullName>
    </recommendedName>
</protein>
<dbReference type="PIRSF" id="PIRSF032146">
    <property type="entry name" value="UCP032146"/>
    <property type="match status" value="1"/>
</dbReference>
<dbReference type="InterPro" id="IPR008321">
    <property type="entry name" value="UCP032146"/>
</dbReference>
<dbReference type="NCBIfam" id="NF002769">
    <property type="entry name" value="PRK02853.1"/>
    <property type="match status" value="1"/>
</dbReference>
<dbReference type="Proteomes" id="UP001595796">
    <property type="component" value="Unassembled WGS sequence"/>
</dbReference>
<dbReference type="HAMAP" id="MF_00678">
    <property type="entry name" value="UPF0262"/>
    <property type="match status" value="1"/>
</dbReference>
<accession>A0ABV9Z1B6</accession>
<comment type="similarity">
    <text evidence="1">Belongs to the UPF0262 family.</text>
</comment>
<evidence type="ECO:0000256" key="1">
    <source>
        <dbReference type="HAMAP-Rule" id="MF_00678"/>
    </source>
</evidence>
<gene>
    <name evidence="2" type="ORF">ACFPFW_04815</name>
</gene>
<dbReference type="RefSeq" id="WP_114958598.1">
    <property type="nucleotide sequence ID" value="NZ_JBHSJF010000005.1"/>
</dbReference>